<keyword evidence="2" id="KW-0863">Zinc-finger</keyword>
<dbReference type="InterPro" id="IPR037381">
    <property type="entry name" value="RFWD3"/>
</dbReference>
<keyword evidence="7" id="KW-1185">Reference proteome</keyword>
<feature type="compositionally biased region" description="Polar residues" evidence="4">
    <location>
        <begin position="173"/>
        <end position="184"/>
    </location>
</feature>
<evidence type="ECO:0000256" key="3">
    <source>
        <dbReference type="ARBA" id="ARBA00022833"/>
    </source>
</evidence>
<feature type="compositionally biased region" description="Polar residues" evidence="4">
    <location>
        <begin position="92"/>
        <end position="104"/>
    </location>
</feature>
<dbReference type="STRING" id="334426.A0A0R3Q278"/>
<keyword evidence="3" id="KW-0862">Zinc</keyword>
<evidence type="ECO:0000256" key="4">
    <source>
        <dbReference type="SAM" id="MobiDB-lite"/>
    </source>
</evidence>
<dbReference type="EMBL" id="UYYA01005581">
    <property type="protein sequence ID" value="VDM64762.1"/>
    <property type="molecule type" value="Genomic_DNA"/>
</dbReference>
<dbReference type="GO" id="GO:0008270">
    <property type="term" value="F:zinc ion binding"/>
    <property type="evidence" value="ECO:0007669"/>
    <property type="project" value="UniProtKB-KW"/>
</dbReference>
<protein>
    <submittedName>
        <fullName evidence="8">Zf-RING_UBOX domain-containing protein</fullName>
    </submittedName>
</protein>
<gene>
    <name evidence="6" type="ORF">ACOC_LOCUS13177</name>
</gene>
<sequence>MPTLRANRAVAATQSISGFLVHIVRGRESRERFTASSSEDSDEDYSEETSSSSSSDTSTSSDTEDELPPSPRAYHTRAMDRNRAPSSRVRTRSGSELSSSNGNFDDSRSERSQSEEVTRDESARTVMGAVDDEVQLIEDDGPFPADRNIRTTPSNSDDELDAVNRPKRRRTGTPASQDDGNPKTSASGGGVASSAMHFTNDDSCTDDGCSICYEDYTSAGEHRLASIKCGHFFGYSCITRGSEVPYQMVIQPVRGGRMFMIPERKEALIIGPANADARAFDYNGDCWAVGVACSQAGNLFCPYGIRMLIINQQEFKLRECYPLHSARSRVVVFSPFESTVLLSGIISLCFSIASSTLEIASFLFIEDGAKADELRLFKR</sequence>
<dbReference type="GO" id="GO:0016567">
    <property type="term" value="P:protein ubiquitination"/>
    <property type="evidence" value="ECO:0007669"/>
    <property type="project" value="InterPro"/>
</dbReference>
<reference evidence="6 7" key="2">
    <citation type="submission" date="2018-11" db="EMBL/GenBank/DDBJ databases">
        <authorList>
            <consortium name="Pathogen Informatics"/>
        </authorList>
    </citation>
    <scope>NUCLEOTIDE SEQUENCE [LARGE SCALE GENOMIC DNA]</scope>
    <source>
        <strain evidence="6 7">Costa Rica</strain>
    </source>
</reference>
<dbReference type="OrthoDB" id="5600418at2759"/>
<dbReference type="Proteomes" id="UP000267027">
    <property type="component" value="Unassembled WGS sequence"/>
</dbReference>
<dbReference type="PANTHER" id="PTHR16047">
    <property type="entry name" value="RFWD3 PROTEIN"/>
    <property type="match status" value="1"/>
</dbReference>
<keyword evidence="1" id="KW-0479">Metal-binding</keyword>
<evidence type="ECO:0000313" key="8">
    <source>
        <dbReference type="WBParaSite" id="ACOC_0001317601-mRNA-1"/>
    </source>
</evidence>
<dbReference type="GO" id="GO:0005634">
    <property type="term" value="C:nucleus"/>
    <property type="evidence" value="ECO:0007669"/>
    <property type="project" value="InterPro"/>
</dbReference>
<evidence type="ECO:0000259" key="5">
    <source>
        <dbReference type="Pfam" id="PF13445"/>
    </source>
</evidence>
<dbReference type="Gene3D" id="3.30.40.10">
    <property type="entry name" value="Zinc/RING finger domain, C3HC4 (zinc finger)"/>
    <property type="match status" value="1"/>
</dbReference>
<evidence type="ECO:0000256" key="2">
    <source>
        <dbReference type="ARBA" id="ARBA00022771"/>
    </source>
</evidence>
<feature type="compositionally biased region" description="Acidic residues" evidence="4">
    <location>
        <begin position="130"/>
        <end position="141"/>
    </location>
</feature>
<dbReference type="Pfam" id="PF13445">
    <property type="entry name" value="zf-RING_UBOX"/>
    <property type="match status" value="1"/>
</dbReference>
<name>A0A0R3Q278_ANGCS</name>
<dbReference type="InterPro" id="IPR013083">
    <property type="entry name" value="Znf_RING/FYVE/PHD"/>
</dbReference>
<dbReference type="AlphaFoldDB" id="A0A0R3Q278"/>
<dbReference type="PANTHER" id="PTHR16047:SF7">
    <property type="entry name" value="E3 UBIQUITIN-PROTEIN LIGASE RFWD3"/>
    <property type="match status" value="1"/>
</dbReference>
<dbReference type="GO" id="GO:0004842">
    <property type="term" value="F:ubiquitin-protein transferase activity"/>
    <property type="evidence" value="ECO:0007669"/>
    <property type="project" value="InterPro"/>
</dbReference>
<feature type="compositionally biased region" description="Low complexity" evidence="4">
    <location>
        <begin position="48"/>
        <end position="61"/>
    </location>
</feature>
<dbReference type="SUPFAM" id="SSF57850">
    <property type="entry name" value="RING/U-box"/>
    <property type="match status" value="1"/>
</dbReference>
<reference evidence="8" key="1">
    <citation type="submission" date="2017-02" db="UniProtKB">
        <authorList>
            <consortium name="WormBaseParasite"/>
        </authorList>
    </citation>
    <scope>IDENTIFICATION</scope>
</reference>
<evidence type="ECO:0000313" key="6">
    <source>
        <dbReference type="EMBL" id="VDM64762.1"/>
    </source>
</evidence>
<feature type="domain" description="Zinc finger RING-type eukaryotic" evidence="5">
    <location>
        <begin position="209"/>
        <end position="238"/>
    </location>
</feature>
<dbReference type="WBParaSite" id="ACOC_0001317601-mRNA-1">
    <property type="protein sequence ID" value="ACOC_0001317601-mRNA-1"/>
    <property type="gene ID" value="ACOC_0001317601"/>
</dbReference>
<organism evidence="8">
    <name type="scientific">Angiostrongylus costaricensis</name>
    <name type="common">Nematode worm</name>
    <dbReference type="NCBI Taxonomy" id="334426"/>
    <lineage>
        <taxon>Eukaryota</taxon>
        <taxon>Metazoa</taxon>
        <taxon>Ecdysozoa</taxon>
        <taxon>Nematoda</taxon>
        <taxon>Chromadorea</taxon>
        <taxon>Rhabditida</taxon>
        <taxon>Rhabditina</taxon>
        <taxon>Rhabditomorpha</taxon>
        <taxon>Strongyloidea</taxon>
        <taxon>Metastrongylidae</taxon>
        <taxon>Angiostrongylus</taxon>
    </lineage>
</organism>
<evidence type="ECO:0000313" key="7">
    <source>
        <dbReference type="Proteomes" id="UP000267027"/>
    </source>
</evidence>
<accession>A0A0R3Q278</accession>
<feature type="compositionally biased region" description="Basic and acidic residues" evidence="4">
    <location>
        <begin position="105"/>
        <end position="123"/>
    </location>
</feature>
<dbReference type="InterPro" id="IPR027370">
    <property type="entry name" value="Znf-RING_euk"/>
</dbReference>
<proteinExistence type="predicted"/>
<feature type="region of interest" description="Disordered" evidence="4">
    <location>
        <begin position="24"/>
        <end position="194"/>
    </location>
</feature>
<dbReference type="GO" id="GO:0036297">
    <property type="term" value="P:interstrand cross-link repair"/>
    <property type="evidence" value="ECO:0007669"/>
    <property type="project" value="InterPro"/>
</dbReference>
<evidence type="ECO:0000256" key="1">
    <source>
        <dbReference type="ARBA" id="ARBA00022723"/>
    </source>
</evidence>